<comment type="caution">
    <text evidence="5">The sequence shown here is derived from an EMBL/GenBank/DDBJ whole genome shotgun (WGS) entry which is preliminary data.</text>
</comment>
<dbReference type="Proteomes" id="UP001597387">
    <property type="component" value="Unassembled WGS sequence"/>
</dbReference>
<name>A0ABW4ZLJ6_9SPHI</name>
<keyword evidence="6" id="KW-1185">Reference proteome</keyword>
<feature type="coiled-coil region" evidence="1">
    <location>
        <begin position="189"/>
        <end position="238"/>
    </location>
</feature>
<keyword evidence="3" id="KW-1133">Transmembrane helix</keyword>
<dbReference type="RefSeq" id="WP_255903642.1">
    <property type="nucleotide sequence ID" value="NZ_JAFMZO010000003.1"/>
</dbReference>
<evidence type="ECO:0000256" key="2">
    <source>
        <dbReference type="SAM" id="MobiDB-lite"/>
    </source>
</evidence>
<feature type="region of interest" description="Disordered" evidence="2">
    <location>
        <begin position="29"/>
        <end position="64"/>
    </location>
</feature>
<dbReference type="EMBL" id="JBHUHZ010000001">
    <property type="protein sequence ID" value="MFD2162421.1"/>
    <property type="molecule type" value="Genomic_DNA"/>
</dbReference>
<keyword evidence="4" id="KW-0732">Signal</keyword>
<feature type="compositionally biased region" description="Polar residues" evidence="2">
    <location>
        <begin position="29"/>
        <end position="38"/>
    </location>
</feature>
<keyword evidence="3" id="KW-0812">Transmembrane</keyword>
<feature type="chain" id="PRO_5046322818" evidence="4">
    <location>
        <begin position="26"/>
        <end position="246"/>
    </location>
</feature>
<proteinExistence type="predicted"/>
<keyword evidence="3" id="KW-0472">Membrane</keyword>
<evidence type="ECO:0000313" key="6">
    <source>
        <dbReference type="Proteomes" id="UP001597387"/>
    </source>
</evidence>
<gene>
    <name evidence="5" type="ORF">ACFSJU_08450</name>
</gene>
<accession>A0ABW4ZLJ6</accession>
<keyword evidence="1" id="KW-0175">Coiled coil</keyword>
<protein>
    <submittedName>
        <fullName evidence="5">Uncharacterized protein</fullName>
    </submittedName>
</protein>
<evidence type="ECO:0000256" key="4">
    <source>
        <dbReference type="SAM" id="SignalP"/>
    </source>
</evidence>
<feature type="coiled-coil region" evidence="1">
    <location>
        <begin position="104"/>
        <end position="131"/>
    </location>
</feature>
<evidence type="ECO:0000313" key="5">
    <source>
        <dbReference type="EMBL" id="MFD2162421.1"/>
    </source>
</evidence>
<feature type="signal peptide" evidence="4">
    <location>
        <begin position="1"/>
        <end position="25"/>
    </location>
</feature>
<organism evidence="5 6">
    <name type="scientific">Paradesertivirga mongoliensis</name>
    <dbReference type="NCBI Taxonomy" id="2100740"/>
    <lineage>
        <taxon>Bacteria</taxon>
        <taxon>Pseudomonadati</taxon>
        <taxon>Bacteroidota</taxon>
        <taxon>Sphingobacteriia</taxon>
        <taxon>Sphingobacteriales</taxon>
        <taxon>Sphingobacteriaceae</taxon>
        <taxon>Paradesertivirga</taxon>
    </lineage>
</organism>
<reference evidence="6" key="1">
    <citation type="journal article" date="2019" name="Int. J. Syst. Evol. Microbiol.">
        <title>The Global Catalogue of Microorganisms (GCM) 10K type strain sequencing project: providing services to taxonomists for standard genome sequencing and annotation.</title>
        <authorList>
            <consortium name="The Broad Institute Genomics Platform"/>
            <consortium name="The Broad Institute Genome Sequencing Center for Infectious Disease"/>
            <person name="Wu L."/>
            <person name="Ma J."/>
        </authorList>
    </citation>
    <scope>NUCLEOTIDE SEQUENCE [LARGE SCALE GENOMIC DNA]</scope>
    <source>
        <strain evidence="6">KCTC 42217</strain>
    </source>
</reference>
<sequence>MRQLTCKSLSIVLINIFLLTFSISAQDTTGTKNQTTKAGQPAKVATPAPSKPARTQPVTPAAPVDNSLSGQYEALLKHSWMQQGYKVVNPARLTTLWKSVNDSLNSNKKQIAETRQRISELEKQIAASKDQPEKTAAAEKPSAPARHVEVLGMAVDMPTYNWVVWGTILVLALCLAGVLFSTTKNSFDSKQYKLQYEEVSAEYQNYKTKAKEKELKLARELQTERNTIEDLLAKKDEEASIKRGKK</sequence>
<dbReference type="Gene3D" id="1.20.1170.10">
    <property type="match status" value="1"/>
</dbReference>
<feature type="transmembrane region" description="Helical" evidence="3">
    <location>
        <begin position="162"/>
        <end position="180"/>
    </location>
</feature>
<evidence type="ECO:0000256" key="1">
    <source>
        <dbReference type="SAM" id="Coils"/>
    </source>
</evidence>
<evidence type="ECO:0000256" key="3">
    <source>
        <dbReference type="SAM" id="Phobius"/>
    </source>
</evidence>